<feature type="transmembrane region" description="Helical" evidence="4">
    <location>
        <begin position="32"/>
        <end position="48"/>
    </location>
</feature>
<dbReference type="InterPro" id="IPR004089">
    <property type="entry name" value="MCPsignal_dom"/>
</dbReference>
<accession>A0A842I106</accession>
<keyword evidence="3" id="KW-0175">Coiled coil</keyword>
<evidence type="ECO:0000256" key="1">
    <source>
        <dbReference type="ARBA" id="ARBA00023224"/>
    </source>
</evidence>
<feature type="transmembrane region" description="Helical" evidence="4">
    <location>
        <begin position="169"/>
        <end position="187"/>
    </location>
</feature>
<name>A0A842I106_9SPHN</name>
<keyword evidence="4" id="KW-0812">Transmembrane</keyword>
<reference evidence="6 7" key="1">
    <citation type="submission" date="2020-08" db="EMBL/GenBank/DDBJ databases">
        <title>Draft genome sequence of Parasphingopyxis sp. GrpM-11.</title>
        <authorList>
            <person name="Oh J."/>
            <person name="Roh D.-H."/>
        </authorList>
    </citation>
    <scope>NUCLEOTIDE SEQUENCE [LARGE SCALE GENOMIC DNA]</scope>
    <source>
        <strain evidence="6 7">GrpM-11</strain>
    </source>
</reference>
<evidence type="ECO:0000313" key="7">
    <source>
        <dbReference type="Proteomes" id="UP000564378"/>
    </source>
</evidence>
<dbReference type="GO" id="GO:0007165">
    <property type="term" value="P:signal transduction"/>
    <property type="evidence" value="ECO:0007669"/>
    <property type="project" value="UniProtKB-KW"/>
</dbReference>
<organism evidence="6 7">
    <name type="scientific">Parasphingopyxis marina</name>
    <dbReference type="NCBI Taxonomy" id="2761622"/>
    <lineage>
        <taxon>Bacteria</taxon>
        <taxon>Pseudomonadati</taxon>
        <taxon>Pseudomonadota</taxon>
        <taxon>Alphaproteobacteria</taxon>
        <taxon>Sphingomonadales</taxon>
        <taxon>Sphingomonadaceae</taxon>
        <taxon>Parasphingopyxis</taxon>
    </lineage>
</organism>
<dbReference type="PANTHER" id="PTHR32089:SF112">
    <property type="entry name" value="LYSOZYME-LIKE PROTEIN-RELATED"/>
    <property type="match status" value="1"/>
</dbReference>
<evidence type="ECO:0000259" key="5">
    <source>
        <dbReference type="PROSITE" id="PS50111"/>
    </source>
</evidence>
<feature type="transmembrane region" description="Helical" evidence="4">
    <location>
        <begin position="86"/>
        <end position="107"/>
    </location>
</feature>
<evidence type="ECO:0000256" key="3">
    <source>
        <dbReference type="SAM" id="Coils"/>
    </source>
</evidence>
<dbReference type="PROSITE" id="PS50111">
    <property type="entry name" value="CHEMOTAXIS_TRANSDUC_2"/>
    <property type="match status" value="1"/>
</dbReference>
<dbReference type="SMART" id="SM00283">
    <property type="entry name" value="MA"/>
    <property type="match status" value="1"/>
</dbReference>
<protein>
    <recommendedName>
        <fullName evidence="5">Methyl-accepting transducer domain-containing protein</fullName>
    </recommendedName>
</protein>
<keyword evidence="4" id="KW-1133">Transmembrane helix</keyword>
<dbReference type="SUPFAM" id="SSF58104">
    <property type="entry name" value="Methyl-accepting chemotaxis protein (MCP) signaling domain"/>
    <property type="match status" value="1"/>
</dbReference>
<dbReference type="EMBL" id="JACJVJ010000002">
    <property type="protein sequence ID" value="MBC2778401.1"/>
    <property type="molecule type" value="Genomic_DNA"/>
</dbReference>
<feature type="domain" description="Methyl-accepting transducer" evidence="5">
    <location>
        <begin position="257"/>
        <end position="493"/>
    </location>
</feature>
<keyword evidence="7" id="KW-1185">Reference proteome</keyword>
<evidence type="ECO:0000313" key="6">
    <source>
        <dbReference type="EMBL" id="MBC2778401.1"/>
    </source>
</evidence>
<dbReference type="RefSeq" id="WP_185801657.1">
    <property type="nucleotide sequence ID" value="NZ_JACJVJ010000002.1"/>
</dbReference>
<dbReference type="Gene3D" id="1.10.287.950">
    <property type="entry name" value="Methyl-accepting chemotaxis protein"/>
    <property type="match status" value="1"/>
</dbReference>
<feature type="transmembrane region" description="Helical" evidence="4">
    <location>
        <begin position="54"/>
        <end position="74"/>
    </location>
</feature>
<dbReference type="PANTHER" id="PTHR32089">
    <property type="entry name" value="METHYL-ACCEPTING CHEMOTAXIS PROTEIN MCPB"/>
    <property type="match status" value="1"/>
</dbReference>
<sequence>METVRISAQKGSFRYRSFQNQVRSASRAYRDLLPVALVVTPLLAYLFWDIGEPTLLILGTAFICGAALFGIVHFSDWSIRRNIDRASTFAISLCLTTFLGAIGWSLFLSGLFLEGTEEVRLFVLCMQVGLIAVGGLMFINLPAGYLSFSLPIAVDLVVNLAARESGTPWIMYPLLLVLLVLLGRTVVDQTVQLVEANMAAEKLVQAEADREALKSDTRNLEAERAQALLAEREKLSELQHEELVALGAQFKETVVKIAGSLSAAIANLDLSSTDLARVSGEAGADAAAVSQRAEGANTAVQHVATAVQQLETSVGEISDQIGSSLSLNRTVEEAARQSDSAMDMLRERTQGIGQIVSLISEIAGQTNLLALNATIEAARAGEAGRGFSVVAQEVKSLAQQTTNATENVGRQLREIEEAVELAVSAMSKATSEIDGMTDISNSIASAVMEQREATRNIGDNSIRAAQDTDEVQQNIQRVASAAKTTGSLSADVSRTAESLAEQADALRTATEAFLEALRAA</sequence>
<keyword evidence="1 2" id="KW-0807">Transducer</keyword>
<dbReference type="AlphaFoldDB" id="A0A842I106"/>
<evidence type="ECO:0000256" key="2">
    <source>
        <dbReference type="PROSITE-ProRule" id="PRU00284"/>
    </source>
</evidence>
<gene>
    <name evidence="6" type="ORF">H6P80_12310</name>
</gene>
<feature type="transmembrane region" description="Helical" evidence="4">
    <location>
        <begin position="119"/>
        <end position="138"/>
    </location>
</feature>
<evidence type="ECO:0000256" key="4">
    <source>
        <dbReference type="SAM" id="Phobius"/>
    </source>
</evidence>
<dbReference type="GO" id="GO:0016020">
    <property type="term" value="C:membrane"/>
    <property type="evidence" value="ECO:0007669"/>
    <property type="project" value="InterPro"/>
</dbReference>
<dbReference type="Pfam" id="PF00015">
    <property type="entry name" value="MCPsignal"/>
    <property type="match status" value="1"/>
</dbReference>
<dbReference type="Proteomes" id="UP000564378">
    <property type="component" value="Unassembled WGS sequence"/>
</dbReference>
<comment type="caution">
    <text evidence="6">The sequence shown here is derived from an EMBL/GenBank/DDBJ whole genome shotgun (WGS) entry which is preliminary data.</text>
</comment>
<keyword evidence="4" id="KW-0472">Membrane</keyword>
<feature type="coiled-coil region" evidence="3">
    <location>
        <begin position="196"/>
        <end position="230"/>
    </location>
</feature>
<proteinExistence type="predicted"/>